<dbReference type="InterPro" id="IPR013806">
    <property type="entry name" value="Kringle-like"/>
</dbReference>
<feature type="domain" description="Sushi" evidence="6">
    <location>
        <begin position="91"/>
        <end position="146"/>
    </location>
</feature>
<organism evidence="8 9">
    <name type="scientific">Elysia crispata</name>
    <name type="common">lettuce slug</name>
    <dbReference type="NCBI Taxonomy" id="231223"/>
    <lineage>
        <taxon>Eukaryota</taxon>
        <taxon>Metazoa</taxon>
        <taxon>Spiralia</taxon>
        <taxon>Lophotrochozoa</taxon>
        <taxon>Mollusca</taxon>
        <taxon>Gastropoda</taxon>
        <taxon>Heterobranchia</taxon>
        <taxon>Euthyneura</taxon>
        <taxon>Panpulmonata</taxon>
        <taxon>Sacoglossa</taxon>
        <taxon>Placobranchoidea</taxon>
        <taxon>Plakobranchidae</taxon>
        <taxon>Elysia</taxon>
    </lineage>
</organism>
<evidence type="ECO:0000259" key="7">
    <source>
        <dbReference type="SMART" id="SM00130"/>
    </source>
</evidence>
<dbReference type="InterPro" id="IPR000436">
    <property type="entry name" value="Sushi_SCR_CCP_dom"/>
</dbReference>
<protein>
    <recommendedName>
        <fullName evidence="10">Sushi domain-containing protein</fullName>
    </recommendedName>
</protein>
<dbReference type="EMBL" id="JAWDGP010003058">
    <property type="protein sequence ID" value="KAK3777762.1"/>
    <property type="molecule type" value="Genomic_DNA"/>
</dbReference>
<keyword evidence="9" id="KW-1185">Reference proteome</keyword>
<evidence type="ECO:0000256" key="4">
    <source>
        <dbReference type="SAM" id="Phobius"/>
    </source>
</evidence>
<sequence length="934" mass="99313">MRLRGFLLFLFIIAWWSSASEGGREEDLYQADEYQAWTGTCEEPGPVANTVRVNHGQHVTHTCLEGTQLTSGSLTVTCVSSTTPPTCAVNCGEPLKWDEATEITYEEFGGTTLGGVIEYRCRDLGSMAFNPRTCTETGWSNEDILCRDESTDLASGLGLSVMVNGNIKQETGCAIVNDVTEHWIGVQGAALNVQGRNIDGVWLSYRGMERISAIKIYGQPHYGGCANLFPPYPSVVETSGPDQLNITHLACQSELVYAGGSREMYCDSDSSWKFVGSSPIECLDGQNLGPGAEYFFQPTANANGIVSVGTSDSSESSGTLPTTDDAAFTVQPGTTEARLIIDLLVTFVMDRVVLTVDGADVQLVLAATDELETVAVCQGGSDNQGYRNALVYVCDYQPEAHKLIIMLSVNGTAASDPSLISSFSDIFTTAYPSNIGDGKVGGISHDHDLHTDGLSRKKRSVEGSPIVNVTELIVIGSSTLYGVLECYQKKDGRDYKGHLNVSSLGQITLNLSFFSRNPKSLRQRPWCVTDEGIQWCSILPCELVCSHTTYGFDYVGQLQSTSSWSSCIPWTTEGLPFVKDEEFPELCVVSRCPIVGRNFIILETTYGSIFVAWLWAIIQNRGQIHCYRVDYDEEKATLIEMFLGDLTTECTGEVAKRVTTMVCSWTTALYEEDSADWYHLTVDCELPEETTTKPSPASSTLSPSGPASSTLSPSGPTSSTLSPSGPASSTLSPSGPASSTLSPSGPASSTLSPSGPASSSLSPSGPASSTLSPSGPASSTLSPSGPASSTLSPSGPTSSTPPPSITTTSTNAPPSVSTVSTSLYTGSTLSNPTPISQSSGSSSPPMKLCPCDCAWNADAVYTDKQVQAMVDKITQELSVPSTNLSSTVRAKKSAEDNRQSAIGTGVVGLVLTGLMGGLIFSLDVLRLVRHLRQP</sequence>
<feature type="region of interest" description="Disordered" evidence="3">
    <location>
        <begin position="688"/>
        <end position="844"/>
    </location>
</feature>
<dbReference type="InterPro" id="IPR038178">
    <property type="entry name" value="Kringle_sf"/>
</dbReference>
<gene>
    <name evidence="8" type="ORF">RRG08_038013</name>
</gene>
<keyword evidence="4" id="KW-1133">Transmembrane helix</keyword>
<dbReference type="SUPFAM" id="SSF57535">
    <property type="entry name" value="Complement control module/SCR domain"/>
    <property type="match status" value="1"/>
</dbReference>
<keyword evidence="2" id="KW-1015">Disulfide bond</keyword>
<accession>A0AAE1A042</accession>
<feature type="compositionally biased region" description="Low complexity" evidence="3">
    <location>
        <begin position="830"/>
        <end position="844"/>
    </location>
</feature>
<evidence type="ECO:0000313" key="8">
    <source>
        <dbReference type="EMBL" id="KAK3777762.1"/>
    </source>
</evidence>
<feature type="transmembrane region" description="Helical" evidence="4">
    <location>
        <begin position="901"/>
        <end position="922"/>
    </location>
</feature>
<keyword evidence="1" id="KW-0420">Kringle</keyword>
<proteinExistence type="predicted"/>
<evidence type="ECO:0000256" key="3">
    <source>
        <dbReference type="SAM" id="MobiDB-lite"/>
    </source>
</evidence>
<evidence type="ECO:0008006" key="10">
    <source>
        <dbReference type="Google" id="ProtNLM"/>
    </source>
</evidence>
<reference evidence="8" key="1">
    <citation type="journal article" date="2023" name="G3 (Bethesda)">
        <title>A reference genome for the long-term kleptoplast-retaining sea slug Elysia crispata morphotype clarki.</title>
        <authorList>
            <person name="Eastman K.E."/>
            <person name="Pendleton A.L."/>
            <person name="Shaikh M.A."/>
            <person name="Suttiyut T."/>
            <person name="Ogas R."/>
            <person name="Tomko P."/>
            <person name="Gavelis G."/>
            <person name="Widhalm J.R."/>
            <person name="Wisecaver J.H."/>
        </authorList>
    </citation>
    <scope>NUCLEOTIDE SEQUENCE</scope>
    <source>
        <strain evidence="8">ECLA1</strain>
    </source>
</reference>
<dbReference type="InterPro" id="IPR000001">
    <property type="entry name" value="Kringle"/>
</dbReference>
<dbReference type="Gene3D" id="2.40.20.10">
    <property type="entry name" value="Plasminogen Kringle 4"/>
    <property type="match status" value="1"/>
</dbReference>
<dbReference type="Proteomes" id="UP001283361">
    <property type="component" value="Unassembled WGS sequence"/>
</dbReference>
<dbReference type="PANTHER" id="PTHR35365">
    <property type="entry name" value="LP04239P"/>
    <property type="match status" value="1"/>
</dbReference>
<evidence type="ECO:0000256" key="2">
    <source>
        <dbReference type="ARBA" id="ARBA00023157"/>
    </source>
</evidence>
<dbReference type="SMART" id="SM00130">
    <property type="entry name" value="KR"/>
    <property type="match status" value="1"/>
</dbReference>
<dbReference type="AlphaFoldDB" id="A0AAE1A042"/>
<dbReference type="InterPro" id="IPR053121">
    <property type="entry name" value="Spore_Coat_Assembly"/>
</dbReference>
<feature type="domain" description="Sushi" evidence="6">
    <location>
        <begin position="41"/>
        <end position="87"/>
    </location>
</feature>
<keyword evidence="4" id="KW-0812">Transmembrane</keyword>
<keyword evidence="4" id="KW-0472">Membrane</keyword>
<feature type="domain" description="Kringle" evidence="7">
    <location>
        <begin position="484"/>
        <end position="543"/>
    </location>
</feature>
<name>A0AAE1A042_9GAST</name>
<feature type="chain" id="PRO_5041978987" description="Sushi domain-containing protein" evidence="5">
    <location>
        <begin position="23"/>
        <end position="934"/>
    </location>
</feature>
<dbReference type="InterPro" id="IPR035976">
    <property type="entry name" value="Sushi/SCR/CCP_sf"/>
</dbReference>
<keyword evidence="5" id="KW-0732">Signal</keyword>
<feature type="signal peptide" evidence="5">
    <location>
        <begin position="1"/>
        <end position="22"/>
    </location>
</feature>
<evidence type="ECO:0000256" key="1">
    <source>
        <dbReference type="ARBA" id="ARBA00022572"/>
    </source>
</evidence>
<comment type="caution">
    <text evidence="8">The sequence shown here is derived from an EMBL/GenBank/DDBJ whole genome shotgun (WGS) entry which is preliminary data.</text>
</comment>
<feature type="compositionally biased region" description="Low complexity" evidence="3">
    <location>
        <begin position="805"/>
        <end position="815"/>
    </location>
</feature>
<dbReference type="PANTHER" id="PTHR35365:SF18">
    <property type="entry name" value="MUCIN-19-LIKE-RELATED"/>
    <property type="match status" value="1"/>
</dbReference>
<evidence type="ECO:0000259" key="6">
    <source>
        <dbReference type="SMART" id="SM00032"/>
    </source>
</evidence>
<feature type="compositionally biased region" description="Low complexity" evidence="3">
    <location>
        <begin position="694"/>
        <end position="798"/>
    </location>
</feature>
<evidence type="ECO:0000256" key="5">
    <source>
        <dbReference type="SAM" id="SignalP"/>
    </source>
</evidence>
<evidence type="ECO:0000313" key="9">
    <source>
        <dbReference type="Proteomes" id="UP001283361"/>
    </source>
</evidence>
<dbReference type="SMART" id="SM00032">
    <property type="entry name" value="CCP"/>
    <property type="match status" value="2"/>
</dbReference>
<feature type="compositionally biased region" description="Polar residues" evidence="3">
    <location>
        <begin position="816"/>
        <end position="829"/>
    </location>
</feature>
<dbReference type="SUPFAM" id="SSF57440">
    <property type="entry name" value="Kringle-like"/>
    <property type="match status" value="1"/>
</dbReference>